<dbReference type="Proteomes" id="UP001207626">
    <property type="component" value="Unassembled WGS sequence"/>
</dbReference>
<accession>A0ABT4DTU2</accession>
<feature type="repeat" description="TPR" evidence="1">
    <location>
        <begin position="155"/>
        <end position="188"/>
    </location>
</feature>
<sequence>MLQHVFATMNDLLDDIIRQYPHAQGKEKKELDHQMSLLRSMSDLIVEEWLQFEEKLALLRPRGKGKDASGGKAVKEQELLVPDYGDPFQRGQGYYLLMMYKEAVKHLEQAALHQPDNIEVRAYLAMAYLNMGRTQEAGHHFEFIIPLTESKCLKAIAYNALGCIQAEQRNLSLAQEYFAKAHQMDPSLPEPVFNLKVCLSNCGHLQYGAGNINHMQ</sequence>
<dbReference type="Pfam" id="PF14559">
    <property type="entry name" value="TPR_19"/>
    <property type="match status" value="1"/>
</dbReference>
<evidence type="ECO:0000313" key="2">
    <source>
        <dbReference type="EMBL" id="MCY9520721.1"/>
    </source>
</evidence>
<dbReference type="RefSeq" id="WP_087435426.1">
    <property type="nucleotide sequence ID" value="NZ_JAFFHZ010000002.1"/>
</dbReference>
<reference evidence="2 3" key="1">
    <citation type="submission" date="2022-05" db="EMBL/GenBank/DDBJ databases">
        <title>Genome Sequencing of Bee-Associated Microbes.</title>
        <authorList>
            <person name="Dunlap C."/>
        </authorList>
    </citation>
    <scope>NUCLEOTIDE SEQUENCE [LARGE SCALE GENOMIC DNA]</scope>
    <source>
        <strain evidence="2 3">NRRL NRS-1438</strain>
    </source>
</reference>
<dbReference type="InterPro" id="IPR011990">
    <property type="entry name" value="TPR-like_helical_dom_sf"/>
</dbReference>
<dbReference type="PROSITE" id="PS50005">
    <property type="entry name" value="TPR"/>
    <property type="match status" value="1"/>
</dbReference>
<dbReference type="SUPFAM" id="SSF48452">
    <property type="entry name" value="TPR-like"/>
    <property type="match status" value="1"/>
</dbReference>
<protein>
    <submittedName>
        <fullName evidence="2">Tetratricopeptide repeat protein</fullName>
    </submittedName>
</protein>
<evidence type="ECO:0000313" key="3">
    <source>
        <dbReference type="Proteomes" id="UP001207626"/>
    </source>
</evidence>
<proteinExistence type="predicted"/>
<keyword evidence="3" id="KW-1185">Reference proteome</keyword>
<gene>
    <name evidence="2" type="ORF">M5X09_13775</name>
</gene>
<comment type="caution">
    <text evidence="2">The sequence shown here is derived from an EMBL/GenBank/DDBJ whole genome shotgun (WGS) entry which is preliminary data.</text>
</comment>
<name>A0ABT4DTU2_9BACL</name>
<dbReference type="InterPro" id="IPR019734">
    <property type="entry name" value="TPR_rpt"/>
</dbReference>
<dbReference type="EMBL" id="JAMDLW010000019">
    <property type="protein sequence ID" value="MCY9520721.1"/>
    <property type="molecule type" value="Genomic_DNA"/>
</dbReference>
<dbReference type="GeneID" id="77005785"/>
<dbReference type="SMART" id="SM00028">
    <property type="entry name" value="TPR"/>
    <property type="match status" value="3"/>
</dbReference>
<evidence type="ECO:0000256" key="1">
    <source>
        <dbReference type="PROSITE-ProRule" id="PRU00339"/>
    </source>
</evidence>
<dbReference type="Gene3D" id="1.25.40.10">
    <property type="entry name" value="Tetratricopeptide repeat domain"/>
    <property type="match status" value="2"/>
</dbReference>
<keyword evidence="1" id="KW-0802">TPR repeat</keyword>
<organism evidence="2 3">
    <name type="scientific">Paenibacillus apiarius</name>
    <dbReference type="NCBI Taxonomy" id="46240"/>
    <lineage>
        <taxon>Bacteria</taxon>
        <taxon>Bacillati</taxon>
        <taxon>Bacillota</taxon>
        <taxon>Bacilli</taxon>
        <taxon>Bacillales</taxon>
        <taxon>Paenibacillaceae</taxon>
        <taxon>Paenibacillus</taxon>
    </lineage>
</organism>
<dbReference type="Pfam" id="PF13181">
    <property type="entry name" value="TPR_8"/>
    <property type="match status" value="1"/>
</dbReference>